<dbReference type="AlphaFoldDB" id="A0AA36MCD3"/>
<protein>
    <submittedName>
        <fullName evidence="2">Uncharacterized protein</fullName>
    </submittedName>
</protein>
<accession>A0AA36MCD3</accession>
<feature type="transmembrane region" description="Helical" evidence="1">
    <location>
        <begin position="24"/>
        <end position="42"/>
    </location>
</feature>
<proteinExistence type="predicted"/>
<evidence type="ECO:0000313" key="2">
    <source>
        <dbReference type="EMBL" id="CAJ0605375.1"/>
    </source>
</evidence>
<keyword evidence="1" id="KW-0812">Transmembrane</keyword>
<gene>
    <name evidence="2" type="ORF">CYNAS_LOCUS17358</name>
</gene>
<keyword evidence="3" id="KW-1185">Reference proteome</keyword>
<evidence type="ECO:0000256" key="1">
    <source>
        <dbReference type="SAM" id="Phobius"/>
    </source>
</evidence>
<feature type="transmembrane region" description="Helical" evidence="1">
    <location>
        <begin position="54"/>
        <end position="73"/>
    </location>
</feature>
<reference evidence="2" key="1">
    <citation type="submission" date="2023-07" db="EMBL/GenBank/DDBJ databases">
        <authorList>
            <consortium name="CYATHOMIX"/>
        </authorList>
    </citation>
    <scope>NUCLEOTIDE SEQUENCE</scope>
    <source>
        <strain evidence="2">N/A</strain>
    </source>
</reference>
<organism evidence="2 3">
    <name type="scientific">Cylicocyclus nassatus</name>
    <name type="common">Nematode worm</name>
    <dbReference type="NCBI Taxonomy" id="53992"/>
    <lineage>
        <taxon>Eukaryota</taxon>
        <taxon>Metazoa</taxon>
        <taxon>Ecdysozoa</taxon>
        <taxon>Nematoda</taxon>
        <taxon>Chromadorea</taxon>
        <taxon>Rhabditida</taxon>
        <taxon>Rhabditina</taxon>
        <taxon>Rhabditomorpha</taxon>
        <taxon>Strongyloidea</taxon>
        <taxon>Strongylidae</taxon>
        <taxon>Cylicocyclus</taxon>
    </lineage>
</organism>
<name>A0AA36MCD3_CYLNA</name>
<keyword evidence="1" id="KW-1133">Transmembrane helix</keyword>
<sequence>MILLAIERQVATIRSRTYENEGNIVLVIVLVIGLWGLSYGMIYSLKALNAPDTVIALLASVIYIPAIGLLMRVRSANISKWKGHRGTLQFSQSYQIRENVTSATCLYKCFVVYSIQVLL</sequence>
<evidence type="ECO:0000313" key="3">
    <source>
        <dbReference type="Proteomes" id="UP001176961"/>
    </source>
</evidence>
<feature type="non-terminal residue" evidence="2">
    <location>
        <position position="1"/>
    </location>
</feature>
<dbReference type="Proteomes" id="UP001176961">
    <property type="component" value="Unassembled WGS sequence"/>
</dbReference>
<keyword evidence="1" id="KW-0472">Membrane</keyword>
<comment type="caution">
    <text evidence="2">The sequence shown here is derived from an EMBL/GenBank/DDBJ whole genome shotgun (WGS) entry which is preliminary data.</text>
</comment>
<dbReference type="EMBL" id="CATQJL010000316">
    <property type="protein sequence ID" value="CAJ0605375.1"/>
    <property type="molecule type" value="Genomic_DNA"/>
</dbReference>